<comment type="caution">
    <text evidence="13">The sequence shown here is derived from an EMBL/GenBank/DDBJ whole genome shotgun (WGS) entry which is preliminary data.</text>
</comment>
<dbReference type="Pfam" id="PF01000">
    <property type="entry name" value="RNA_pol_A_bac"/>
    <property type="match status" value="1"/>
</dbReference>
<dbReference type="HAMAP" id="MF_00059">
    <property type="entry name" value="RNApol_bact_RpoA"/>
    <property type="match status" value="1"/>
</dbReference>
<dbReference type="InterPro" id="IPR036643">
    <property type="entry name" value="RNApol_insert_sf"/>
</dbReference>
<dbReference type="EC" id="2.7.7.6" evidence="2 11"/>
<proteinExistence type="inferred from homology"/>
<dbReference type="Pfam" id="PF03118">
    <property type="entry name" value="RNA_pol_A_CTD"/>
    <property type="match status" value="1"/>
</dbReference>
<feature type="domain" description="DNA-directed RNA polymerase RpoA/D/Rpb3-type" evidence="12">
    <location>
        <begin position="24"/>
        <end position="233"/>
    </location>
</feature>
<dbReference type="NCBIfam" id="TIGR02027">
    <property type="entry name" value="rpoA"/>
    <property type="match status" value="1"/>
</dbReference>
<evidence type="ECO:0000256" key="4">
    <source>
        <dbReference type="ARBA" id="ARBA00022478"/>
    </source>
</evidence>
<dbReference type="GO" id="GO:0003677">
    <property type="term" value="F:DNA binding"/>
    <property type="evidence" value="ECO:0007669"/>
    <property type="project" value="UniProtKB-UniRule"/>
</dbReference>
<dbReference type="GO" id="GO:0000428">
    <property type="term" value="C:DNA-directed RNA polymerase complex"/>
    <property type="evidence" value="ECO:0007669"/>
    <property type="project" value="UniProtKB-KW"/>
</dbReference>
<dbReference type="GO" id="GO:0006351">
    <property type="term" value="P:DNA-templated transcription"/>
    <property type="evidence" value="ECO:0007669"/>
    <property type="project" value="UniProtKB-UniRule"/>
</dbReference>
<gene>
    <name evidence="11" type="primary">rpoA</name>
    <name evidence="13" type="ORF">HY618_05770</name>
</gene>
<evidence type="ECO:0000256" key="6">
    <source>
        <dbReference type="ARBA" id="ARBA00022695"/>
    </source>
</evidence>
<comment type="subunit">
    <text evidence="11">Homodimer. The RNAP catalytic core consists of 2 alpha, 1 beta, 1 beta' and 1 omega subunit. When a sigma factor is associated with the core the holoenzyme is formed, which can initiate transcription.</text>
</comment>
<feature type="region of interest" description="Alpha C-terminal domain (alpha-CTD)" evidence="11">
    <location>
        <begin position="251"/>
        <end position="338"/>
    </location>
</feature>
<dbReference type="InterPro" id="IPR011262">
    <property type="entry name" value="DNA-dir_RNA_pol_insert"/>
</dbReference>
<dbReference type="FunFam" id="1.10.150.20:FF:000001">
    <property type="entry name" value="DNA-directed RNA polymerase subunit alpha"/>
    <property type="match status" value="1"/>
</dbReference>
<evidence type="ECO:0000256" key="8">
    <source>
        <dbReference type="ARBA" id="ARBA00032524"/>
    </source>
</evidence>
<reference evidence="13" key="1">
    <citation type="submission" date="2020-07" db="EMBL/GenBank/DDBJ databases">
        <title>Huge and variable diversity of episymbiotic CPR bacteria and DPANN archaea in groundwater ecosystems.</title>
        <authorList>
            <person name="He C.Y."/>
            <person name="Keren R."/>
            <person name="Whittaker M."/>
            <person name="Farag I.F."/>
            <person name="Doudna J."/>
            <person name="Cate J.H.D."/>
            <person name="Banfield J.F."/>
        </authorList>
    </citation>
    <scope>NUCLEOTIDE SEQUENCE</scope>
    <source>
        <strain evidence="13">NC_groundwater_1370_Ag_S-0.2um_69_93</strain>
    </source>
</reference>
<organism evidence="13 14">
    <name type="scientific">Tectimicrobiota bacterium</name>
    <dbReference type="NCBI Taxonomy" id="2528274"/>
    <lineage>
        <taxon>Bacteria</taxon>
        <taxon>Pseudomonadati</taxon>
        <taxon>Nitrospinota/Tectimicrobiota group</taxon>
        <taxon>Candidatus Tectimicrobiota</taxon>
    </lineage>
</organism>
<dbReference type="NCBIfam" id="NF003519">
    <property type="entry name" value="PRK05182.2-5"/>
    <property type="match status" value="1"/>
</dbReference>
<dbReference type="GO" id="GO:0046983">
    <property type="term" value="F:protein dimerization activity"/>
    <property type="evidence" value="ECO:0007669"/>
    <property type="project" value="InterPro"/>
</dbReference>
<keyword evidence="4 11" id="KW-0240">DNA-directed RNA polymerase</keyword>
<accession>A0A933E9V0</accession>
<keyword evidence="6 11" id="KW-0548">Nucleotidyltransferase</keyword>
<dbReference type="EMBL" id="JACQRX010000253">
    <property type="protein sequence ID" value="MBI4251950.1"/>
    <property type="molecule type" value="Genomic_DNA"/>
</dbReference>
<comment type="function">
    <text evidence="11">DNA-dependent RNA polymerase catalyzes the transcription of DNA into RNA using the four ribonucleoside triphosphates as substrates.</text>
</comment>
<dbReference type="Gene3D" id="1.10.150.20">
    <property type="entry name" value="5' to 3' exonuclease, C-terminal subdomain"/>
    <property type="match status" value="1"/>
</dbReference>
<keyword evidence="7 11" id="KW-0804">Transcription</keyword>
<comment type="domain">
    <text evidence="11">The N-terminal domain is essential for RNAP assembly and basal transcription, whereas the C-terminal domain is involved in interaction with transcriptional regulators and with upstream promoter elements.</text>
</comment>
<sequence length="338" mass="37325">MSQYADLVKPSCLETEKESLTDTFGRFVAEPLERGYGTTLGNALRRVVLSSLQGAAFKAVRIEGVYHEFSSIPGVMEDVTDIILNLKEVVIKIDTDHLPVRLSYRHKGSAAESKAGDIQGPSGVRILNPGLHIATLNEEADLDMELIADVGRGYVAAERNADAGLGPQFIPMDSVFSPIRRCSFHVETTRVGDITDYDKLLIDVVTNGTIAPVDAVAHAAKILKDNLQIFINFEEEVVPKTPEVDERRQRLVENLRRSVEELELSVRSYNCLKNARIHTLGDLVQKSEAEMLKTRNFGRKSLNEIREILSGMGLSLGMDLAQLRISPQELSRPGGEEG</sequence>
<dbReference type="Gene3D" id="2.170.120.12">
    <property type="entry name" value="DNA-directed RNA polymerase, insert domain"/>
    <property type="match status" value="1"/>
</dbReference>
<dbReference type="FunFam" id="2.170.120.12:FF:000001">
    <property type="entry name" value="DNA-directed RNA polymerase subunit alpha"/>
    <property type="match status" value="1"/>
</dbReference>
<feature type="region of interest" description="Alpha N-terminal domain (alpha-NTD)" evidence="11">
    <location>
        <begin position="1"/>
        <end position="234"/>
    </location>
</feature>
<name>A0A933E9V0_UNCTE</name>
<evidence type="ECO:0000256" key="1">
    <source>
        <dbReference type="ARBA" id="ARBA00007123"/>
    </source>
</evidence>
<evidence type="ECO:0000256" key="10">
    <source>
        <dbReference type="ARBA" id="ARBA00048552"/>
    </source>
</evidence>
<evidence type="ECO:0000256" key="9">
    <source>
        <dbReference type="ARBA" id="ARBA00033070"/>
    </source>
</evidence>
<dbReference type="SUPFAM" id="SSF55257">
    <property type="entry name" value="RBP11-like subunits of RNA polymerase"/>
    <property type="match status" value="1"/>
</dbReference>
<dbReference type="InterPro" id="IPR011260">
    <property type="entry name" value="RNAP_asu_C"/>
</dbReference>
<dbReference type="Proteomes" id="UP000752292">
    <property type="component" value="Unassembled WGS sequence"/>
</dbReference>
<dbReference type="InterPro" id="IPR011263">
    <property type="entry name" value="DNA-dir_RNA_pol_RpoA/D/Rpb3"/>
</dbReference>
<dbReference type="NCBIfam" id="NF003513">
    <property type="entry name" value="PRK05182.1-2"/>
    <property type="match status" value="1"/>
</dbReference>
<evidence type="ECO:0000256" key="7">
    <source>
        <dbReference type="ARBA" id="ARBA00023163"/>
    </source>
</evidence>
<dbReference type="SUPFAM" id="SSF47789">
    <property type="entry name" value="C-terminal domain of RNA polymerase alpha subunit"/>
    <property type="match status" value="1"/>
</dbReference>
<evidence type="ECO:0000256" key="11">
    <source>
        <dbReference type="HAMAP-Rule" id="MF_00059"/>
    </source>
</evidence>
<evidence type="ECO:0000259" key="12">
    <source>
        <dbReference type="SMART" id="SM00662"/>
    </source>
</evidence>
<protein>
    <recommendedName>
        <fullName evidence="3 11">DNA-directed RNA polymerase subunit alpha</fullName>
        <shortName evidence="11">RNAP subunit alpha</shortName>
        <ecNumber evidence="2 11">2.7.7.6</ecNumber>
    </recommendedName>
    <alternativeName>
        <fullName evidence="9 11">RNA polymerase subunit alpha</fullName>
    </alternativeName>
    <alternativeName>
        <fullName evidence="8 11">Transcriptase subunit alpha</fullName>
    </alternativeName>
</protein>
<evidence type="ECO:0000313" key="14">
    <source>
        <dbReference type="Proteomes" id="UP000752292"/>
    </source>
</evidence>
<comment type="catalytic activity">
    <reaction evidence="10 11">
        <text>RNA(n) + a ribonucleoside 5'-triphosphate = RNA(n+1) + diphosphate</text>
        <dbReference type="Rhea" id="RHEA:21248"/>
        <dbReference type="Rhea" id="RHEA-COMP:14527"/>
        <dbReference type="Rhea" id="RHEA-COMP:17342"/>
        <dbReference type="ChEBI" id="CHEBI:33019"/>
        <dbReference type="ChEBI" id="CHEBI:61557"/>
        <dbReference type="ChEBI" id="CHEBI:140395"/>
        <dbReference type="EC" id="2.7.7.6"/>
    </reaction>
</comment>
<evidence type="ECO:0000313" key="13">
    <source>
        <dbReference type="EMBL" id="MBI4251950.1"/>
    </source>
</evidence>
<comment type="similarity">
    <text evidence="1 11">Belongs to the RNA polymerase alpha chain family.</text>
</comment>
<dbReference type="GO" id="GO:0005737">
    <property type="term" value="C:cytoplasm"/>
    <property type="evidence" value="ECO:0007669"/>
    <property type="project" value="UniProtKB-ARBA"/>
</dbReference>
<keyword evidence="5 11" id="KW-0808">Transferase</keyword>
<dbReference type="Pfam" id="PF01193">
    <property type="entry name" value="RNA_pol_L"/>
    <property type="match status" value="1"/>
</dbReference>
<evidence type="ECO:0000256" key="3">
    <source>
        <dbReference type="ARBA" id="ARBA00015972"/>
    </source>
</evidence>
<dbReference type="SMART" id="SM00662">
    <property type="entry name" value="RPOLD"/>
    <property type="match status" value="1"/>
</dbReference>
<dbReference type="Gene3D" id="3.30.1360.10">
    <property type="entry name" value="RNA polymerase, RBP11-like subunit"/>
    <property type="match status" value="1"/>
</dbReference>
<dbReference type="GO" id="GO:0003899">
    <property type="term" value="F:DNA-directed RNA polymerase activity"/>
    <property type="evidence" value="ECO:0007669"/>
    <property type="project" value="UniProtKB-UniRule"/>
</dbReference>
<dbReference type="AlphaFoldDB" id="A0A933E9V0"/>
<evidence type="ECO:0000256" key="5">
    <source>
        <dbReference type="ARBA" id="ARBA00022679"/>
    </source>
</evidence>
<dbReference type="InterPro" id="IPR011773">
    <property type="entry name" value="DNA-dir_RpoA"/>
</dbReference>
<dbReference type="InterPro" id="IPR036603">
    <property type="entry name" value="RBP11-like"/>
</dbReference>
<evidence type="ECO:0000256" key="2">
    <source>
        <dbReference type="ARBA" id="ARBA00012418"/>
    </source>
</evidence>
<dbReference type="CDD" id="cd06928">
    <property type="entry name" value="RNAP_alpha_NTD"/>
    <property type="match status" value="1"/>
</dbReference>
<dbReference type="SUPFAM" id="SSF56553">
    <property type="entry name" value="Insert subdomain of RNA polymerase alpha subunit"/>
    <property type="match status" value="1"/>
</dbReference>